<dbReference type="KEGG" id="gacu:117553653"/>
<evidence type="ECO:0000256" key="7">
    <source>
        <dbReference type="PROSITE-ProRule" id="PRU00192"/>
    </source>
</evidence>
<feature type="region of interest" description="Disordered" evidence="9">
    <location>
        <begin position="1528"/>
        <end position="1576"/>
    </location>
</feature>
<reference evidence="12" key="1">
    <citation type="submission" date="2025-08" db="UniProtKB">
        <authorList>
            <consortium name="RefSeq"/>
        </authorList>
    </citation>
    <scope>IDENTIFICATION</scope>
</reference>
<feature type="compositionally biased region" description="Basic and acidic residues" evidence="9">
    <location>
        <begin position="1434"/>
        <end position="1459"/>
    </location>
</feature>
<feature type="compositionally biased region" description="Basic and acidic residues" evidence="9">
    <location>
        <begin position="402"/>
        <end position="428"/>
    </location>
</feature>
<feature type="region of interest" description="Disordered" evidence="9">
    <location>
        <begin position="1758"/>
        <end position="1785"/>
    </location>
</feature>
<evidence type="ECO:0000256" key="9">
    <source>
        <dbReference type="SAM" id="MobiDB-lite"/>
    </source>
</evidence>
<dbReference type="InterPro" id="IPR036028">
    <property type="entry name" value="SH3-like_dom_sf"/>
</dbReference>
<feature type="region of interest" description="Disordered" evidence="9">
    <location>
        <begin position="1814"/>
        <end position="1834"/>
    </location>
</feature>
<feature type="compositionally biased region" description="Basic and acidic residues" evidence="9">
    <location>
        <begin position="277"/>
        <end position="288"/>
    </location>
</feature>
<dbReference type="GO" id="GO:0035459">
    <property type="term" value="P:vesicle cargo loading"/>
    <property type="evidence" value="ECO:0007669"/>
    <property type="project" value="TreeGrafter"/>
</dbReference>
<feature type="compositionally biased region" description="Low complexity" evidence="9">
    <location>
        <begin position="1814"/>
        <end position="1832"/>
    </location>
</feature>
<dbReference type="InterPro" id="IPR001452">
    <property type="entry name" value="SH3_domain"/>
</dbReference>
<dbReference type="InParanoid" id="A0A6P8V9G5"/>
<dbReference type="PANTHER" id="PTHR23158:SF38">
    <property type="entry name" value="MELANOMA INHIBITORY ACTIVITY PROTEIN 2"/>
    <property type="match status" value="1"/>
</dbReference>
<dbReference type="InterPro" id="IPR055909">
    <property type="entry name" value="DUF7486"/>
</dbReference>
<feature type="compositionally biased region" description="Basic and acidic residues" evidence="9">
    <location>
        <begin position="770"/>
        <end position="826"/>
    </location>
</feature>
<dbReference type="PANTHER" id="PTHR23158">
    <property type="entry name" value="MELANOMA INHIBITORY ACTIVITY-RELATED"/>
    <property type="match status" value="1"/>
</dbReference>
<feature type="compositionally biased region" description="Basic and acidic residues" evidence="9">
    <location>
        <begin position="363"/>
        <end position="385"/>
    </location>
</feature>
<feature type="compositionally biased region" description="Basic and acidic residues" evidence="9">
    <location>
        <begin position="1351"/>
        <end position="1361"/>
    </location>
</feature>
<feature type="region of interest" description="Disordered" evidence="9">
    <location>
        <begin position="337"/>
        <end position="574"/>
    </location>
</feature>
<feature type="compositionally biased region" description="Acidic residues" evidence="9">
    <location>
        <begin position="1542"/>
        <end position="1552"/>
    </location>
</feature>
<dbReference type="OrthoDB" id="3548878at2759"/>
<feature type="compositionally biased region" description="Basic and acidic residues" evidence="9">
    <location>
        <begin position="1267"/>
        <end position="1321"/>
    </location>
</feature>
<evidence type="ECO:0000259" key="10">
    <source>
        <dbReference type="PROSITE" id="PS50002"/>
    </source>
</evidence>
<feature type="region of interest" description="Disordered" evidence="9">
    <location>
        <begin position="135"/>
        <end position="222"/>
    </location>
</feature>
<feature type="compositionally biased region" description="Acidic residues" evidence="9">
    <location>
        <begin position="1254"/>
        <end position="1266"/>
    </location>
</feature>
<feature type="compositionally biased region" description="Polar residues" evidence="9">
    <location>
        <begin position="154"/>
        <end position="171"/>
    </location>
</feature>
<feature type="compositionally biased region" description="Basic and acidic residues" evidence="9">
    <location>
        <begin position="1642"/>
        <end position="1660"/>
    </location>
</feature>
<evidence type="ECO:0000256" key="3">
    <source>
        <dbReference type="ARBA" id="ARBA00022729"/>
    </source>
</evidence>
<dbReference type="PROSITE" id="PS50002">
    <property type="entry name" value="SH3"/>
    <property type="match status" value="1"/>
</dbReference>
<evidence type="ECO:0000256" key="2">
    <source>
        <dbReference type="ARBA" id="ARBA00022443"/>
    </source>
</evidence>
<name>A0A6P8V9G5_GYMAC</name>
<keyword evidence="4" id="KW-0256">Endoplasmic reticulum</keyword>
<evidence type="ECO:0000256" key="8">
    <source>
        <dbReference type="SAM" id="Coils"/>
    </source>
</evidence>
<feature type="coiled-coil region" evidence="8">
    <location>
        <begin position="2366"/>
        <end position="2534"/>
    </location>
</feature>
<dbReference type="Pfam" id="PF24307">
    <property type="entry name" value="DUF7486"/>
    <property type="match status" value="1"/>
</dbReference>
<dbReference type="SUPFAM" id="SSF50044">
    <property type="entry name" value="SH3-domain"/>
    <property type="match status" value="1"/>
</dbReference>
<evidence type="ECO:0000256" key="1">
    <source>
        <dbReference type="ARBA" id="ARBA00004389"/>
    </source>
</evidence>
<protein>
    <submittedName>
        <fullName evidence="12">Transport and Golgi organization protein 1 homolog isoform X1</fullName>
    </submittedName>
</protein>
<feature type="compositionally biased region" description="Basic and acidic residues" evidence="9">
    <location>
        <begin position="2703"/>
        <end position="2732"/>
    </location>
</feature>
<comment type="subcellular location">
    <subcellularLocation>
        <location evidence="1">Endoplasmic reticulum membrane</location>
        <topology evidence="1">Single-pass membrane protein</topology>
    </subcellularLocation>
</comment>
<dbReference type="GO" id="GO:0005789">
    <property type="term" value="C:endoplasmic reticulum membrane"/>
    <property type="evidence" value="ECO:0007669"/>
    <property type="project" value="UniProtKB-SubCell"/>
</dbReference>
<feature type="compositionally biased region" description="Polar residues" evidence="9">
    <location>
        <begin position="2750"/>
        <end position="2762"/>
    </location>
</feature>
<feature type="compositionally biased region" description="Basic and acidic residues" evidence="9">
    <location>
        <begin position="1470"/>
        <end position="1493"/>
    </location>
</feature>
<feature type="compositionally biased region" description="Polar residues" evidence="9">
    <location>
        <begin position="1460"/>
        <end position="1469"/>
    </location>
</feature>
<dbReference type="GeneID" id="117553653"/>
<dbReference type="RefSeq" id="XP_034083543.1">
    <property type="nucleotide sequence ID" value="XM_034227652.1"/>
</dbReference>
<feature type="compositionally biased region" description="Basic and acidic residues" evidence="9">
    <location>
        <begin position="485"/>
        <end position="515"/>
    </location>
</feature>
<feature type="region of interest" description="Disordered" evidence="9">
    <location>
        <begin position="2561"/>
        <end position="2762"/>
    </location>
</feature>
<feature type="compositionally biased region" description="Pro residues" evidence="9">
    <location>
        <begin position="2639"/>
        <end position="2649"/>
    </location>
</feature>
<feature type="compositionally biased region" description="Low complexity" evidence="9">
    <location>
        <begin position="142"/>
        <end position="153"/>
    </location>
</feature>
<feature type="region of interest" description="Disordered" evidence="9">
    <location>
        <begin position="755"/>
        <end position="881"/>
    </location>
</feature>
<feature type="coiled-coil region" evidence="8">
    <location>
        <begin position="1002"/>
        <end position="1070"/>
    </location>
</feature>
<feature type="compositionally biased region" description="Basic and acidic residues" evidence="9">
    <location>
        <begin position="1759"/>
        <end position="1768"/>
    </location>
</feature>
<feature type="compositionally biased region" description="Acidic residues" evidence="9">
    <location>
        <begin position="827"/>
        <end position="840"/>
    </location>
</feature>
<keyword evidence="2 7" id="KW-0728">SH3 domain</keyword>
<sequence length="2762" mass="312141">MAVSKANIILWCTGIAFVILPHLNLGMLSDYKICGDSECESLMSRVQAIRDHRGKDCRFLSFRRGDTIFVYHKLTGKRNELWAGSIDKQFGYFPKDAVQEEQVYATKENIVETQDSDFFCMDEYGYLIDSSHLDSDEEDVDQNIQNQESESSQTTPYNDDTHTESPSTPAVVSTEFPISAEEEDENKNAGDAGDAGTQEEVQEPPGTLKEQGGSEPSYWLGSSVTGWLGLAKEEEETGILVEGENKKETKEMQADASVASSVTGWLGLGGEPIDDAQESKEEDMKTDHSFTSTMSGWLGFGGEEKTDPSTEKEREEEPADMFRSRRMSLDLEGSQLHEEEKEEMGTLGWLGNGLSNTLGFGRTDQESEKEATREKKDRGVIKEEEQPVSGSWLNMGIGDILGYRKDESEVNGSEEGRFKETEENKTLDQENVDTSQSQGELTDEVRTEPSSESKVEETPKDQNDGSNSIDMGTLDSKYSVLPEDAESKVDVKDMSPKTINGKDHQMPKSIEKGGEDSNGESGEDFRAKSDTDQDFLTQPNLTLGPDSRFLELNSNAAGQSVGEAEEGTTKGDLEEGVKVPIQIINTEASTNIVGGLGAHSRERNIAEMEVLDDSDSMINNNTETKGELHPLESSSQDIGSSHSRNSGTDTLYENASDIERGTLSTSESTTQMENNAGQDSPNLPQEHSQSDGDSHELKETVKEIENDRENQIQPVQTERETLEFEENILNESGLKSAIGLETNIKTEEVGELKVEGNQDEVAELEEEEKQQEVVEIKEQGKQEEAKEIQKEGSQREVQEIQNEKKHQEETKEERKQEEVKDIKDDSEQQEVNEIQEEEEQQQVKKIKVEGKQEEVEEQKEKEEQEEVKQEEVKEIQEEGIQDEVKEIQEEGMQEEVKEIQEEGIQDEVKEIQEEGMQEEVKEIQEEGMQEEVKEIQEEGIQDEVKEIQEEGMQEEVKEIQEDGIQDEVKEIQEEGMEEEVKEIQEEGIQDEVKEIHEEGIQEEVKEIQEEGIQEEVKEIQEEGMQEEVKEIQEEGIQEEVKEIQEEGIQEEVKEIQEEGIQEEVKEIQEEGIQEEVKEIREEGIQEEVKEIREEGIQEEVKEIQEEGIQEEVKEIQEEGIQEEVKEIEEGGIQEEVKEIQEEGMQDEVKEIQEEGIQEEVKEIQEEGIQEEVKEIQEEGKQEEAEGKKGEEEQQPVKEIKHEGKHKEMKEIQEEAKPQDLKEIEDKEKREDLKEIKEEAKPKEEELEEKAKQWEEEEIKEEEELDEMQDKNIEELKKDEKQQEIEVEEEKHKELEGSKEDNEREELEKMEGVKEIEKKEVEQSQFKVEIENNVQFLPDTERDNESPENVEGDIRNKEEEGSLKYPNNLSPQAGQYGFVRAKDGGDSPNTLGFVRTDKDSEQDTTPEKEDRELITEEEQPVSGSWLNMGIGDILGFRKDESQVDESAEGRFKEIEEKTTLKQENTSQSHGELTDEVRTEPSSESKVEETPKDQNDGSNSIDMGTLDSKYSVLPEDAESKVNVKYISPKTINGQFHQMPKSIENGEEDSNGESGEDFRAKNNTDQDFRTQHDLTLGPDSSFVEFNINAVQEGFGRAEDGGDSADKLSQINEGAIDNYPDNYQILADRTGVSLKVPFKGIVRDDDGIQEKGKRDDNRNGKQNEAENIDLLDLGESDQSWEEREINVKHNNIQGNILDGNAFGSEDSTEGGIEVPDVVNRDIISEQTLPSDSQNQKEAETGSGGAFGLFKNAFSFFSETPVAETKESKKSKESTPNLDSNTGETSEEPASLTLDQELESTTDSNQVQELPSSITMPQQQLLPSLTSSETSLPSPESHLQTKTLTKLYKNLHAHMNDDETTILVELFGPHKLQFLDYILGSLGTVNDDPDNDESILLDIEILLLYHREALVAPSMRLADAPQEDKEKTKALIALQKLEMLLERVRETFKSAEASCVGESCSTRIKDKDQATEEDLSVGLDDNAPRDDWRKVDKENGRLSGDTGNEMSTEDDRKAEKGQRGEEERVKENQPGSPQPLEGIMKHILDLVHQIAEDSTTHVHAVKELLIWLIVQVVLALPDDIRPGPDLYGLPWEPVIVSGLVGLVTMLLFTCRFYSSVKSRMYRSRERRMGEQVTQLLDDKCKVLETLSKCQQEYYEVESSLRDSGVLAQTQKTEELEVKARQLEESKRELDRDLEELKEQLEQHREHRIEQEKRIAVLEESMTTFEEETKDLQSQEEQAQTTLKVYSMNSDRLQRNLGTAGEENTLLRESNAQLRQQVEGWAERVSELEADMSRCEVAHSGMLQDVATKDERIMSLTDRLLSMKAWDSELEEGEGEEEGEKETSNGTAQNGKGDIIKDTQGHLQKVQKLIYAAKLNADLKSVDEDKDRLFAKLDDEVKAKEDLQVSIKEMEREKSSLQSEAETYSDQVQKLQQKLQIMTEMYQENELKLHRLLTVEEKERMQKEDKLNKADKNIAMAMEELINYRQRAGEMEEELDKTKQSYQTQMSAHEKKAHNNWLAARAAERELSDIRRENALFRQKLTDTQFKLDALDKDPYALDSLARPLPFRAERSPYGPSPLGRPASETRAFLSPPTLMDGPPARLSPRVPRGPMEPPGGQGEMERIGGPHSDSGSISPTWERDRRGPPPGPPGPLGPPGYMFPEHGAMYRRPPPGALGPLPPPGAFPPGPLHPRGLPPGPPHPGLDMMDGSYRENHLGPGEQEHRESGPGDRRTPPDADPRMGAPPPWWTPDGPHGRSLSSSGPLRTTPS</sequence>
<evidence type="ECO:0000256" key="5">
    <source>
        <dbReference type="ARBA" id="ARBA00023054"/>
    </source>
</evidence>
<dbReference type="Proteomes" id="UP000515161">
    <property type="component" value="Unplaced"/>
</dbReference>
<feature type="compositionally biased region" description="Polar residues" evidence="9">
    <location>
        <begin position="662"/>
        <end position="687"/>
    </location>
</feature>
<dbReference type="Pfam" id="PF07653">
    <property type="entry name" value="SH3_2"/>
    <property type="match status" value="1"/>
</dbReference>
<evidence type="ECO:0000313" key="12">
    <source>
        <dbReference type="RefSeq" id="XP_034083543.1"/>
    </source>
</evidence>
<feature type="compositionally biased region" description="Basic and acidic residues" evidence="9">
    <location>
        <begin position="1553"/>
        <end position="1569"/>
    </location>
</feature>
<evidence type="ECO:0000256" key="6">
    <source>
        <dbReference type="ARBA" id="ARBA00023180"/>
    </source>
</evidence>
<proteinExistence type="predicted"/>
<keyword evidence="5 8" id="KW-0175">Coiled coil</keyword>
<organism evidence="11 12">
    <name type="scientific">Gymnodraco acuticeps</name>
    <name type="common">Antarctic dragonfish</name>
    <dbReference type="NCBI Taxonomy" id="8218"/>
    <lineage>
        <taxon>Eukaryota</taxon>
        <taxon>Metazoa</taxon>
        <taxon>Chordata</taxon>
        <taxon>Craniata</taxon>
        <taxon>Vertebrata</taxon>
        <taxon>Euteleostomi</taxon>
        <taxon>Actinopterygii</taxon>
        <taxon>Neopterygii</taxon>
        <taxon>Teleostei</taxon>
        <taxon>Neoteleostei</taxon>
        <taxon>Acanthomorphata</taxon>
        <taxon>Eupercaria</taxon>
        <taxon>Perciformes</taxon>
        <taxon>Notothenioidei</taxon>
        <taxon>Bathydraconidae</taxon>
        <taxon>Gymnodraco</taxon>
    </lineage>
</organism>
<feature type="region of interest" description="Disordered" evidence="9">
    <location>
        <begin position="235"/>
        <end position="325"/>
    </location>
</feature>
<feature type="compositionally biased region" description="Pro residues" evidence="9">
    <location>
        <begin position="2663"/>
        <end position="2695"/>
    </location>
</feature>
<feature type="region of interest" description="Disordered" evidence="9">
    <location>
        <begin position="609"/>
        <end position="724"/>
    </location>
</feature>
<evidence type="ECO:0000256" key="4">
    <source>
        <dbReference type="ARBA" id="ARBA00022824"/>
    </source>
</evidence>
<feature type="compositionally biased region" description="Polar residues" evidence="9">
    <location>
        <begin position="632"/>
        <end position="653"/>
    </location>
</feature>
<feature type="domain" description="SH3" evidence="10">
    <location>
        <begin position="41"/>
        <end position="103"/>
    </location>
</feature>
<feature type="region of interest" description="Disordered" evidence="9">
    <location>
        <begin position="1954"/>
        <end position="2032"/>
    </location>
</feature>
<dbReference type="GO" id="GO:0006888">
    <property type="term" value="P:endoplasmic reticulum to Golgi vesicle-mediated transport"/>
    <property type="evidence" value="ECO:0007669"/>
    <property type="project" value="TreeGrafter"/>
</dbReference>
<dbReference type="Gene3D" id="2.30.30.40">
    <property type="entry name" value="SH3 Domains"/>
    <property type="match status" value="1"/>
</dbReference>
<feature type="coiled-coil region" evidence="8">
    <location>
        <begin position="2160"/>
        <end position="2232"/>
    </location>
</feature>
<keyword evidence="11" id="KW-1185">Reference proteome</keyword>
<feature type="compositionally biased region" description="Basic and acidic residues" evidence="9">
    <location>
        <begin position="443"/>
        <end position="463"/>
    </location>
</feature>
<feature type="region of interest" description="Disordered" evidence="9">
    <location>
        <begin position="2322"/>
        <end position="2349"/>
    </location>
</feature>
<feature type="compositionally biased region" description="Basic and acidic residues" evidence="9">
    <location>
        <begin position="302"/>
        <end position="325"/>
    </location>
</feature>
<feature type="compositionally biased region" description="Basic and acidic residues" evidence="9">
    <location>
        <begin position="846"/>
        <end position="881"/>
    </location>
</feature>
<dbReference type="SMART" id="SM00326">
    <property type="entry name" value="SH3"/>
    <property type="match status" value="1"/>
</dbReference>
<feature type="compositionally biased region" description="Basic and acidic residues" evidence="9">
    <location>
        <begin position="2004"/>
        <end position="2022"/>
    </location>
</feature>
<feature type="region of interest" description="Disordered" evidence="9">
    <location>
        <begin position="1168"/>
        <end position="1506"/>
    </location>
</feature>
<dbReference type="GO" id="GO:0070971">
    <property type="term" value="C:endoplasmic reticulum exit site"/>
    <property type="evidence" value="ECO:0007669"/>
    <property type="project" value="TreeGrafter"/>
</dbReference>
<gene>
    <name evidence="12" type="primary">ctage5</name>
</gene>
<feature type="compositionally biased region" description="Basic and acidic residues" evidence="9">
    <location>
        <begin position="688"/>
        <end position="710"/>
    </location>
</feature>
<dbReference type="InterPro" id="IPR051500">
    <property type="entry name" value="cTAGE_MIA/OTOR"/>
</dbReference>
<dbReference type="CTD" id="4253"/>
<keyword evidence="6" id="KW-0325">Glycoprotein</keyword>
<feature type="compositionally biased region" description="Acidic residues" evidence="9">
    <location>
        <begin position="757"/>
        <end position="769"/>
    </location>
</feature>
<accession>A0A6P8V9G5</accession>
<feature type="compositionally biased region" description="Basic and acidic residues" evidence="9">
    <location>
        <begin position="1394"/>
        <end position="1413"/>
    </location>
</feature>
<feature type="region of interest" description="Disordered" evidence="9">
    <location>
        <begin position="1642"/>
        <end position="1661"/>
    </location>
</feature>
<feature type="compositionally biased region" description="Basic and acidic residues" evidence="9">
    <location>
        <begin position="1168"/>
        <end position="1253"/>
    </location>
</feature>
<feature type="compositionally biased region" description="Basic and acidic residues" evidence="9">
    <location>
        <begin position="1977"/>
        <end position="1991"/>
    </location>
</feature>
<dbReference type="GO" id="GO:0009306">
    <property type="term" value="P:protein secretion"/>
    <property type="evidence" value="ECO:0007669"/>
    <property type="project" value="TreeGrafter"/>
</dbReference>
<keyword evidence="3" id="KW-0732">Signal</keyword>
<feature type="compositionally biased region" description="Acidic residues" evidence="9">
    <location>
        <begin position="2322"/>
        <end position="2334"/>
    </location>
</feature>
<evidence type="ECO:0000313" key="11">
    <source>
        <dbReference type="Proteomes" id="UP000515161"/>
    </source>
</evidence>
<feature type="compositionally biased region" description="Basic and acidic residues" evidence="9">
    <location>
        <begin position="243"/>
        <end position="253"/>
    </location>
</feature>